<comment type="caution">
    <text evidence="2">The sequence shown here is derived from an EMBL/GenBank/DDBJ whole genome shotgun (WGS) entry which is preliminary data.</text>
</comment>
<evidence type="ECO:0000313" key="2">
    <source>
        <dbReference type="EMBL" id="KAF2835011.1"/>
    </source>
</evidence>
<evidence type="ECO:0000313" key="3">
    <source>
        <dbReference type="Proteomes" id="UP000799429"/>
    </source>
</evidence>
<sequence length="182" mass="21336">MSERTVAQEPRKPRFRRKGAGVSGFLSPRVQQDQVAGIVPRPKSEVHVRIMDTSASAAVVVRTCDRRIFYSSCSELVKPDLQLTLRAMCFYHLRRSPLYSRCRLIRDICRSHLNCKFGFFLCRVWSKFLIIRCIFSYVEDKFTSEVTYSTACFSFTTRISCNCRNSVVWSNFWEFLHRKHLV</sequence>
<dbReference type="EMBL" id="MU006112">
    <property type="protein sequence ID" value="KAF2835011.1"/>
    <property type="molecule type" value="Genomic_DNA"/>
</dbReference>
<dbReference type="AlphaFoldDB" id="A0A9P4S3V8"/>
<reference evidence="2" key="1">
    <citation type="journal article" date="2020" name="Stud. Mycol.">
        <title>101 Dothideomycetes genomes: a test case for predicting lifestyles and emergence of pathogens.</title>
        <authorList>
            <person name="Haridas S."/>
            <person name="Albert R."/>
            <person name="Binder M."/>
            <person name="Bloem J."/>
            <person name="Labutti K."/>
            <person name="Salamov A."/>
            <person name="Andreopoulos B."/>
            <person name="Baker S."/>
            <person name="Barry K."/>
            <person name="Bills G."/>
            <person name="Bluhm B."/>
            <person name="Cannon C."/>
            <person name="Castanera R."/>
            <person name="Culley D."/>
            <person name="Daum C."/>
            <person name="Ezra D."/>
            <person name="Gonzalez J."/>
            <person name="Henrissat B."/>
            <person name="Kuo A."/>
            <person name="Liang C."/>
            <person name="Lipzen A."/>
            <person name="Lutzoni F."/>
            <person name="Magnuson J."/>
            <person name="Mondo S."/>
            <person name="Nolan M."/>
            <person name="Ohm R."/>
            <person name="Pangilinan J."/>
            <person name="Park H.-J."/>
            <person name="Ramirez L."/>
            <person name="Alfaro M."/>
            <person name="Sun H."/>
            <person name="Tritt A."/>
            <person name="Yoshinaga Y."/>
            <person name="Zwiers L.-H."/>
            <person name="Turgeon B."/>
            <person name="Goodwin S."/>
            <person name="Spatafora J."/>
            <person name="Crous P."/>
            <person name="Grigoriev I."/>
        </authorList>
    </citation>
    <scope>NUCLEOTIDE SEQUENCE</scope>
    <source>
        <strain evidence="2">CBS 101060</strain>
    </source>
</reference>
<evidence type="ECO:0000256" key="1">
    <source>
        <dbReference type="SAM" id="MobiDB-lite"/>
    </source>
</evidence>
<protein>
    <submittedName>
        <fullName evidence="2">Uncharacterized protein</fullName>
    </submittedName>
</protein>
<feature type="region of interest" description="Disordered" evidence="1">
    <location>
        <begin position="1"/>
        <end position="21"/>
    </location>
</feature>
<keyword evidence="3" id="KW-1185">Reference proteome</keyword>
<accession>A0A9P4S3V8</accession>
<name>A0A9P4S3V8_9PEZI</name>
<gene>
    <name evidence="2" type="ORF">M501DRAFT_477210</name>
</gene>
<dbReference type="Proteomes" id="UP000799429">
    <property type="component" value="Unassembled WGS sequence"/>
</dbReference>
<organism evidence="2 3">
    <name type="scientific">Patellaria atrata CBS 101060</name>
    <dbReference type="NCBI Taxonomy" id="1346257"/>
    <lineage>
        <taxon>Eukaryota</taxon>
        <taxon>Fungi</taxon>
        <taxon>Dikarya</taxon>
        <taxon>Ascomycota</taxon>
        <taxon>Pezizomycotina</taxon>
        <taxon>Dothideomycetes</taxon>
        <taxon>Dothideomycetes incertae sedis</taxon>
        <taxon>Patellariales</taxon>
        <taxon>Patellariaceae</taxon>
        <taxon>Patellaria</taxon>
    </lineage>
</organism>
<proteinExistence type="predicted"/>